<sequence length="479" mass="54445">MATSRPSSLIIPSEAANVTNPSAGLTKTSTAKPERSSSSSVDSSSARNNNTSENISSSQNFVRTTTTSSTTTESDLESEHDDQNRSREQKSDSNSQEQLSRRMKHFQKLFKSEIQGEMPELIDSYVCAYQGDILLQGKMYITDRYLCFHSRIISYVTKHVYRWEQIQRVSRERVAFIFPTAIGIQLKHSEKKIIYASFLQRDQAFEKIESIRVQATNDMSSYDDDDSDILNDGTLKPTNHNRQGKAYKRDSYDIIDEPEENGVLGMCLKNANKRPVSLISTKSSNDKQQSKSLINSYSKKSSDRSTLTSQTVSNDSNESNLYSNQTSRSSRYAKHEKKQPSNEKRNNSLVNHHRSTSNSVKYRQSQNQSQERTSVSHNHPTHSPSAPPSELTRNLSVTDSNSRGLLTKFLNLFVSSMNILLQFVSSSIHYARTLPLKTTVCIVLFLILLFFHAFYLMKVANRIENRLHYLHNIWPSSSN</sequence>
<gene>
    <name evidence="4" type="ORF">XAT740_LOCUS13608</name>
</gene>
<feature type="transmembrane region" description="Helical" evidence="2">
    <location>
        <begin position="436"/>
        <end position="457"/>
    </location>
</feature>
<accession>A0A814HFL7</accession>
<evidence type="ECO:0000259" key="3">
    <source>
        <dbReference type="SMART" id="SM00568"/>
    </source>
</evidence>
<feature type="compositionally biased region" description="Basic and acidic residues" evidence="1">
    <location>
        <begin position="81"/>
        <end position="91"/>
    </location>
</feature>
<dbReference type="InterPro" id="IPR051482">
    <property type="entry name" value="Cholesterol_transport"/>
</dbReference>
<feature type="region of interest" description="Disordered" evidence="1">
    <location>
        <begin position="222"/>
        <end position="244"/>
    </location>
</feature>
<dbReference type="PANTHER" id="PTHR23319:SF4">
    <property type="entry name" value="GRAM DOMAIN CONTAINING 1B, ISOFORM E"/>
    <property type="match status" value="1"/>
</dbReference>
<evidence type="ECO:0000313" key="4">
    <source>
        <dbReference type="EMBL" id="CAF1008816.1"/>
    </source>
</evidence>
<dbReference type="SMART" id="SM00568">
    <property type="entry name" value="GRAM"/>
    <property type="match status" value="1"/>
</dbReference>
<dbReference type="GO" id="GO:0005886">
    <property type="term" value="C:plasma membrane"/>
    <property type="evidence" value="ECO:0007669"/>
    <property type="project" value="TreeGrafter"/>
</dbReference>
<dbReference type="AlphaFoldDB" id="A0A814HFL7"/>
<name>A0A814HFL7_ADIRI</name>
<dbReference type="GO" id="GO:0032366">
    <property type="term" value="P:intracellular sterol transport"/>
    <property type="evidence" value="ECO:0007669"/>
    <property type="project" value="TreeGrafter"/>
</dbReference>
<feature type="region of interest" description="Disordered" evidence="1">
    <location>
        <begin position="1"/>
        <end position="99"/>
    </location>
</feature>
<feature type="domain" description="GRAM" evidence="3">
    <location>
        <begin position="104"/>
        <end position="173"/>
    </location>
</feature>
<evidence type="ECO:0000256" key="2">
    <source>
        <dbReference type="SAM" id="Phobius"/>
    </source>
</evidence>
<proteinExistence type="predicted"/>
<dbReference type="GO" id="GO:0140268">
    <property type="term" value="C:endoplasmic reticulum-plasma membrane contact site"/>
    <property type="evidence" value="ECO:0007669"/>
    <property type="project" value="TreeGrafter"/>
</dbReference>
<feature type="region of interest" description="Disordered" evidence="1">
    <location>
        <begin position="279"/>
        <end position="396"/>
    </location>
</feature>
<dbReference type="GO" id="GO:0032934">
    <property type="term" value="F:sterol binding"/>
    <property type="evidence" value="ECO:0007669"/>
    <property type="project" value="TreeGrafter"/>
</dbReference>
<feature type="compositionally biased region" description="Polar residues" evidence="1">
    <location>
        <begin position="16"/>
        <end position="31"/>
    </location>
</feature>
<reference evidence="4" key="1">
    <citation type="submission" date="2021-02" db="EMBL/GenBank/DDBJ databases">
        <authorList>
            <person name="Nowell W R."/>
        </authorList>
    </citation>
    <scope>NUCLEOTIDE SEQUENCE</scope>
</reference>
<dbReference type="PANTHER" id="PTHR23319">
    <property type="entry name" value="GRAM DOMAIN CONTAINING 1B, ISOFORM E"/>
    <property type="match status" value="1"/>
</dbReference>
<feature type="compositionally biased region" description="Low complexity" evidence="1">
    <location>
        <begin position="36"/>
        <end position="45"/>
    </location>
</feature>
<keyword evidence="2" id="KW-1133">Transmembrane helix</keyword>
<evidence type="ECO:0000256" key="1">
    <source>
        <dbReference type="SAM" id="MobiDB-lite"/>
    </source>
</evidence>
<keyword evidence="2" id="KW-0472">Membrane</keyword>
<organism evidence="4 5">
    <name type="scientific">Adineta ricciae</name>
    <name type="common">Rotifer</name>
    <dbReference type="NCBI Taxonomy" id="249248"/>
    <lineage>
        <taxon>Eukaryota</taxon>
        <taxon>Metazoa</taxon>
        <taxon>Spiralia</taxon>
        <taxon>Gnathifera</taxon>
        <taxon>Rotifera</taxon>
        <taxon>Eurotatoria</taxon>
        <taxon>Bdelloidea</taxon>
        <taxon>Adinetida</taxon>
        <taxon>Adinetidae</taxon>
        <taxon>Adineta</taxon>
    </lineage>
</organism>
<dbReference type="GO" id="GO:0005789">
    <property type="term" value="C:endoplasmic reticulum membrane"/>
    <property type="evidence" value="ECO:0007669"/>
    <property type="project" value="TreeGrafter"/>
</dbReference>
<keyword evidence="5" id="KW-1185">Reference proteome</keyword>
<dbReference type="Pfam" id="PF02893">
    <property type="entry name" value="GRAM"/>
    <property type="match status" value="1"/>
</dbReference>
<dbReference type="InterPro" id="IPR004182">
    <property type="entry name" value="GRAM"/>
</dbReference>
<dbReference type="GO" id="GO:0120015">
    <property type="term" value="F:sterol transfer activity"/>
    <property type="evidence" value="ECO:0007669"/>
    <property type="project" value="TreeGrafter"/>
</dbReference>
<dbReference type="Proteomes" id="UP000663828">
    <property type="component" value="Unassembled WGS sequence"/>
</dbReference>
<dbReference type="InterPro" id="IPR011993">
    <property type="entry name" value="PH-like_dom_sf"/>
</dbReference>
<feature type="compositionally biased region" description="Polar residues" evidence="1">
    <location>
        <begin position="46"/>
        <end position="63"/>
    </location>
</feature>
<feature type="compositionally biased region" description="Polar residues" evidence="1">
    <location>
        <begin position="356"/>
        <end position="384"/>
    </location>
</feature>
<comment type="caution">
    <text evidence="4">The sequence shown here is derived from an EMBL/GenBank/DDBJ whole genome shotgun (WGS) entry which is preliminary data.</text>
</comment>
<evidence type="ECO:0000313" key="5">
    <source>
        <dbReference type="Proteomes" id="UP000663828"/>
    </source>
</evidence>
<protein>
    <recommendedName>
        <fullName evidence="3">GRAM domain-containing protein</fullName>
    </recommendedName>
</protein>
<dbReference type="EMBL" id="CAJNOR010000793">
    <property type="protein sequence ID" value="CAF1008816.1"/>
    <property type="molecule type" value="Genomic_DNA"/>
</dbReference>
<keyword evidence="2" id="KW-0812">Transmembrane</keyword>
<feature type="compositionally biased region" description="Polar residues" evidence="1">
    <location>
        <begin position="290"/>
        <end position="330"/>
    </location>
</feature>
<dbReference type="CDD" id="cd13220">
    <property type="entry name" value="PH-GRAM_GRAMDC"/>
    <property type="match status" value="1"/>
</dbReference>
<dbReference type="Gene3D" id="2.30.29.30">
    <property type="entry name" value="Pleckstrin-homology domain (PH domain)/Phosphotyrosine-binding domain (PTB)"/>
    <property type="match status" value="1"/>
</dbReference>